<reference evidence="4" key="1">
    <citation type="submission" date="2016-06" db="UniProtKB">
        <authorList>
            <consortium name="WormBaseParasite"/>
        </authorList>
    </citation>
    <scope>IDENTIFICATION</scope>
</reference>
<dbReference type="WBParaSite" id="GPUH_0000748001-mRNA-1">
    <property type="protein sequence ID" value="GPUH_0000748001-mRNA-1"/>
    <property type="gene ID" value="GPUH_0000748001"/>
</dbReference>
<protein>
    <submittedName>
        <fullName evidence="2 4">Uncharacterized protein</fullName>
    </submittedName>
</protein>
<gene>
    <name evidence="2" type="ORF">GPUH_LOCUS7467</name>
</gene>
<evidence type="ECO:0000313" key="4">
    <source>
        <dbReference type="WBParaSite" id="GPUH_0000748001-mRNA-1"/>
    </source>
</evidence>
<dbReference type="EMBL" id="UYRT01019403">
    <property type="protein sequence ID" value="VDK58442.1"/>
    <property type="molecule type" value="Genomic_DNA"/>
</dbReference>
<dbReference type="Proteomes" id="UP000271098">
    <property type="component" value="Unassembled WGS sequence"/>
</dbReference>
<sequence>MTVPSIRLATGAKMPIIGLGMWLRQLNNRIETAINVTSNDNNNNNNNGNSNNSKISSTRTD</sequence>
<organism evidence="4">
    <name type="scientific">Gongylonema pulchrum</name>
    <dbReference type="NCBI Taxonomy" id="637853"/>
    <lineage>
        <taxon>Eukaryota</taxon>
        <taxon>Metazoa</taxon>
        <taxon>Ecdysozoa</taxon>
        <taxon>Nematoda</taxon>
        <taxon>Chromadorea</taxon>
        <taxon>Rhabditida</taxon>
        <taxon>Spirurina</taxon>
        <taxon>Spiruromorpha</taxon>
        <taxon>Spiruroidea</taxon>
        <taxon>Gongylonematidae</taxon>
        <taxon>Gongylonema</taxon>
    </lineage>
</organism>
<evidence type="ECO:0000313" key="2">
    <source>
        <dbReference type="EMBL" id="VDK58442.1"/>
    </source>
</evidence>
<proteinExistence type="predicted"/>
<keyword evidence="3" id="KW-1185">Reference proteome</keyword>
<reference evidence="2 3" key="2">
    <citation type="submission" date="2018-11" db="EMBL/GenBank/DDBJ databases">
        <authorList>
            <consortium name="Pathogen Informatics"/>
        </authorList>
    </citation>
    <scope>NUCLEOTIDE SEQUENCE [LARGE SCALE GENOMIC DNA]</scope>
</reference>
<name>A0A183DFI0_9BILA</name>
<accession>A0A183DFI0</accession>
<dbReference type="AlphaFoldDB" id="A0A183DFI0"/>
<evidence type="ECO:0000313" key="3">
    <source>
        <dbReference type="Proteomes" id="UP000271098"/>
    </source>
</evidence>
<feature type="region of interest" description="Disordered" evidence="1">
    <location>
        <begin position="36"/>
        <end position="61"/>
    </location>
</feature>
<evidence type="ECO:0000256" key="1">
    <source>
        <dbReference type="SAM" id="MobiDB-lite"/>
    </source>
</evidence>